<dbReference type="InterPro" id="IPR018247">
    <property type="entry name" value="EF_Hand_1_Ca_BS"/>
</dbReference>
<feature type="region of interest" description="Disordered" evidence="1">
    <location>
        <begin position="658"/>
        <end position="680"/>
    </location>
</feature>
<protein>
    <recommendedName>
        <fullName evidence="2">CRIB domain-containing protein</fullName>
    </recommendedName>
</protein>
<evidence type="ECO:0000313" key="4">
    <source>
        <dbReference type="Proteomes" id="UP001172155"/>
    </source>
</evidence>
<sequence length="796" mass="86589">MNGMWAVSELPVYAVEPRRKPTKKSKYLLGRSRTNSSATVLVPSPSQTTLHNDADSLRGLLDPAVDGPPSPESLRVAMKQTIAPEQRQSHHTTTSSGSSSLRSLTSTDRPSWENALESLSRKSSGRSTTGAMPSRERPDSVQIFGKTLFNRRGKLKRESSAPSSSAGSSLYSTENGGESMPPPAVPGSRDSVVPSLFGRRRTTTLETAESATRKKFHISGPYNFQHVAHTQRDAGTDAPQTDRSTLAAESAQLRASHTTPRGHDLHFADFSSDFLPLREEDELPGSHRLSSLLPKQTSPPRRLLKHSQSQEHLRQAPPRPPRSPVDPTMLMPAPPVPPPRMSSRTSTHPDGLDPLDVGSLDRPLTSSSFRQPQLFALSPTDVSSPSSASQGYFPDMDTIPEHGHARKDSFPGDSNWPLPATPSYESPLPNVPEEDESPAAWRPSHASSEEESPRRPPSNASDTLGKFDLVAAQQALKAALLDGNRSGSLTREDWEDDIDYVYEHAAEADCEYAWDRPSLDLSRDCETASSQASPAMLTPAQFDVPALSPVSQMSAVTAHEAITPTLFLPRASNFSLPRADVPSSLQPLQHLRKPSDASSFKESHGFNLSPSLLIPNDYQLQMMAAEADAREFAYHPFDEPALALDTSMQQQYRTSASTTGTFESGHSGFEKHTSAASSSTDFTRLTASTGSLDTESFSVKAEALQPFPVLETHAKTDKVTMPTLPETEEAGFAARGHFGGRSSESNLKRFVVDDPLKRKDSIIARRQRARTTSLSTPPPANQYALFPSSHLSGARI</sequence>
<keyword evidence="4" id="KW-1185">Reference proteome</keyword>
<dbReference type="PROSITE" id="PS00018">
    <property type="entry name" value="EF_HAND_1"/>
    <property type="match status" value="1"/>
</dbReference>
<reference evidence="3" key="1">
    <citation type="submission" date="2023-06" db="EMBL/GenBank/DDBJ databases">
        <title>Genome-scale phylogeny and comparative genomics of the fungal order Sordariales.</title>
        <authorList>
            <consortium name="Lawrence Berkeley National Laboratory"/>
            <person name="Hensen N."/>
            <person name="Bonometti L."/>
            <person name="Westerberg I."/>
            <person name="Brannstrom I.O."/>
            <person name="Guillou S."/>
            <person name="Cros-Aarteil S."/>
            <person name="Calhoun S."/>
            <person name="Haridas S."/>
            <person name="Kuo A."/>
            <person name="Mondo S."/>
            <person name="Pangilinan J."/>
            <person name="Riley R."/>
            <person name="LaButti K."/>
            <person name="Andreopoulos B."/>
            <person name="Lipzen A."/>
            <person name="Chen C."/>
            <person name="Yanf M."/>
            <person name="Daum C."/>
            <person name="Ng V."/>
            <person name="Clum A."/>
            <person name="Steindorff A."/>
            <person name="Ohm R."/>
            <person name="Martin F."/>
            <person name="Silar P."/>
            <person name="Natvig D."/>
            <person name="Lalanne C."/>
            <person name="Gautier V."/>
            <person name="Ament-velasquez S.L."/>
            <person name="Kruys A."/>
            <person name="Hutchinson M.I."/>
            <person name="Powell A.J."/>
            <person name="Barry K."/>
            <person name="Miller A.N."/>
            <person name="Grigoriev I.V."/>
            <person name="Debuchy R."/>
            <person name="Gladieux P."/>
            <person name="Thoren M.H."/>
            <person name="Johannesson H."/>
        </authorList>
    </citation>
    <scope>NUCLEOTIDE SEQUENCE</scope>
    <source>
        <strain evidence="3">SMH3187-1</strain>
    </source>
</reference>
<gene>
    <name evidence="3" type="ORF">B0T18DRAFT_434193</name>
</gene>
<accession>A0AA40KBS9</accession>
<evidence type="ECO:0000313" key="3">
    <source>
        <dbReference type="EMBL" id="KAK0753433.1"/>
    </source>
</evidence>
<feature type="region of interest" description="Disordered" evidence="1">
    <location>
        <begin position="16"/>
        <end position="217"/>
    </location>
</feature>
<feature type="compositionally biased region" description="Polar residues" evidence="1">
    <location>
        <begin position="121"/>
        <end position="131"/>
    </location>
</feature>
<proteinExistence type="predicted"/>
<dbReference type="InterPro" id="IPR000095">
    <property type="entry name" value="CRIB_dom"/>
</dbReference>
<feature type="region of interest" description="Disordered" evidence="1">
    <location>
        <begin position="762"/>
        <end position="796"/>
    </location>
</feature>
<feature type="compositionally biased region" description="Basic and acidic residues" evidence="1">
    <location>
        <begin position="399"/>
        <end position="410"/>
    </location>
</feature>
<dbReference type="Proteomes" id="UP001172155">
    <property type="component" value="Unassembled WGS sequence"/>
</dbReference>
<feature type="compositionally biased region" description="Low complexity" evidence="1">
    <location>
        <begin position="378"/>
        <end position="389"/>
    </location>
</feature>
<dbReference type="PROSITE" id="PS50108">
    <property type="entry name" value="CRIB"/>
    <property type="match status" value="1"/>
</dbReference>
<comment type="caution">
    <text evidence="3">The sequence shown here is derived from an EMBL/GenBank/DDBJ whole genome shotgun (WGS) entry which is preliminary data.</text>
</comment>
<evidence type="ECO:0000256" key="1">
    <source>
        <dbReference type="SAM" id="MobiDB-lite"/>
    </source>
</evidence>
<feature type="region of interest" description="Disordered" evidence="1">
    <location>
        <begin position="285"/>
        <end position="463"/>
    </location>
</feature>
<organism evidence="3 4">
    <name type="scientific">Schizothecium vesticola</name>
    <dbReference type="NCBI Taxonomy" id="314040"/>
    <lineage>
        <taxon>Eukaryota</taxon>
        <taxon>Fungi</taxon>
        <taxon>Dikarya</taxon>
        <taxon>Ascomycota</taxon>
        <taxon>Pezizomycotina</taxon>
        <taxon>Sordariomycetes</taxon>
        <taxon>Sordariomycetidae</taxon>
        <taxon>Sordariales</taxon>
        <taxon>Schizotheciaceae</taxon>
        <taxon>Schizothecium</taxon>
    </lineage>
</organism>
<feature type="compositionally biased region" description="Polar residues" evidence="1">
    <location>
        <begin position="32"/>
        <end position="51"/>
    </location>
</feature>
<dbReference type="AlphaFoldDB" id="A0AA40KBS9"/>
<feature type="region of interest" description="Disordered" evidence="1">
    <location>
        <begin position="231"/>
        <end position="265"/>
    </location>
</feature>
<feature type="domain" description="CRIB" evidence="2">
    <location>
        <begin position="218"/>
        <end position="231"/>
    </location>
</feature>
<dbReference type="EMBL" id="JAUKUD010000001">
    <property type="protein sequence ID" value="KAK0753433.1"/>
    <property type="molecule type" value="Genomic_DNA"/>
</dbReference>
<evidence type="ECO:0000259" key="2">
    <source>
        <dbReference type="PROSITE" id="PS50108"/>
    </source>
</evidence>
<feature type="compositionally biased region" description="Low complexity" evidence="1">
    <location>
        <begin position="91"/>
        <end position="107"/>
    </location>
</feature>
<name>A0AA40KBS9_9PEZI</name>
<feature type="compositionally biased region" description="Low complexity" evidence="1">
    <location>
        <begin position="160"/>
        <end position="172"/>
    </location>
</feature>